<evidence type="ECO:0000313" key="1">
    <source>
        <dbReference type="EMBL" id="MBB5685837.1"/>
    </source>
</evidence>
<evidence type="ECO:0000313" key="2">
    <source>
        <dbReference type="Proteomes" id="UP000549617"/>
    </source>
</evidence>
<sequence length="91" mass="9825">MIVRDTALQLERIAFRVAKGGHDVPTDKVIARRARSLAQLPWFLDHADLADIFDNSGARPKHIGRKLADGTVIIDPSAPKDLIASLSAGAD</sequence>
<dbReference type="PANTHER" id="PTHR39206">
    <property type="entry name" value="SLL8004 PROTEIN"/>
    <property type="match status" value="1"/>
</dbReference>
<dbReference type="RefSeq" id="WP_246350538.1">
    <property type="nucleotide sequence ID" value="NZ_JACIJC010000003.1"/>
</dbReference>
<name>A0A7W9AHK9_9SPHN</name>
<gene>
    <name evidence="1" type="ORF">FHS49_001853</name>
</gene>
<dbReference type="EMBL" id="JACIJC010000003">
    <property type="protein sequence ID" value="MBB5685837.1"/>
    <property type="molecule type" value="Genomic_DNA"/>
</dbReference>
<dbReference type="AlphaFoldDB" id="A0A7W9AHK9"/>
<keyword evidence="2" id="KW-1185">Reference proteome</keyword>
<protein>
    <submittedName>
        <fullName evidence="1">Putative ABC-type ATPase</fullName>
    </submittedName>
</protein>
<comment type="caution">
    <text evidence="1">The sequence shown here is derived from an EMBL/GenBank/DDBJ whole genome shotgun (WGS) entry which is preliminary data.</text>
</comment>
<proteinExistence type="predicted"/>
<accession>A0A7W9AHK9</accession>
<dbReference type="Proteomes" id="UP000549617">
    <property type="component" value="Unassembled WGS sequence"/>
</dbReference>
<dbReference type="PANTHER" id="PTHR39206:SF1">
    <property type="entry name" value="SLL8004 PROTEIN"/>
    <property type="match status" value="1"/>
</dbReference>
<reference evidence="1 2" key="1">
    <citation type="submission" date="2020-08" db="EMBL/GenBank/DDBJ databases">
        <title>Genomic Encyclopedia of Type Strains, Phase IV (KMG-IV): sequencing the most valuable type-strain genomes for metagenomic binning, comparative biology and taxonomic classification.</title>
        <authorList>
            <person name="Goeker M."/>
        </authorList>
    </citation>
    <scope>NUCLEOTIDE SEQUENCE [LARGE SCALE GENOMIC DNA]</scope>
    <source>
        <strain evidence="1 2">DSM 25079</strain>
    </source>
</reference>
<organism evidence="1 2">
    <name type="scientific">Sphingobium boeckii</name>
    <dbReference type="NCBI Taxonomy" id="1082345"/>
    <lineage>
        <taxon>Bacteria</taxon>
        <taxon>Pseudomonadati</taxon>
        <taxon>Pseudomonadota</taxon>
        <taxon>Alphaproteobacteria</taxon>
        <taxon>Sphingomonadales</taxon>
        <taxon>Sphingomonadaceae</taxon>
        <taxon>Sphingobium</taxon>
    </lineage>
</organism>